<name>D1PUL2_9BACT</name>
<dbReference type="eggNOG" id="COG2081">
    <property type="taxonomic scope" value="Bacteria"/>
</dbReference>
<evidence type="ECO:0000259" key="5">
    <source>
        <dbReference type="Pfam" id="PF03486"/>
    </source>
</evidence>
<protein>
    <submittedName>
        <fullName evidence="7">Flavoprotein family protein</fullName>
    </submittedName>
</protein>
<evidence type="ECO:0000313" key="7">
    <source>
        <dbReference type="EMBL" id="EFA44851.1"/>
    </source>
</evidence>
<dbReference type="PRINTS" id="PR00411">
    <property type="entry name" value="PNDRDTASEI"/>
</dbReference>
<feature type="domain" description="RsdA/BaiN/AoA(So)-like insert" evidence="6">
    <location>
        <begin position="191"/>
        <end position="351"/>
    </location>
</feature>
<dbReference type="PANTHER" id="PTHR42887">
    <property type="entry name" value="OS12G0638800 PROTEIN"/>
    <property type="match status" value="1"/>
</dbReference>
<evidence type="ECO:0000256" key="3">
    <source>
        <dbReference type="ARBA" id="ARBA00022827"/>
    </source>
</evidence>
<evidence type="ECO:0000313" key="8">
    <source>
        <dbReference type="Proteomes" id="UP000003160"/>
    </source>
</evidence>
<comment type="cofactor">
    <cofactor evidence="1">
        <name>FAD</name>
        <dbReference type="ChEBI" id="CHEBI:57692"/>
    </cofactor>
</comment>
<dbReference type="AlphaFoldDB" id="D1PUL2"/>
<dbReference type="Gene3D" id="2.40.30.10">
    <property type="entry name" value="Translation factors"/>
    <property type="match status" value="1"/>
</dbReference>
<dbReference type="NCBIfam" id="TIGR00275">
    <property type="entry name" value="aminoacetone oxidase family FAD-binding enzyme"/>
    <property type="match status" value="1"/>
</dbReference>
<evidence type="ECO:0000256" key="4">
    <source>
        <dbReference type="SAM" id="SignalP"/>
    </source>
</evidence>
<dbReference type="InterPro" id="IPR004792">
    <property type="entry name" value="BaiN-like"/>
</dbReference>
<dbReference type="RefSeq" id="WP_007172761.1">
    <property type="nucleotide sequence ID" value="NZ_GG704780.1"/>
</dbReference>
<evidence type="ECO:0000256" key="2">
    <source>
        <dbReference type="ARBA" id="ARBA00022630"/>
    </source>
</evidence>
<keyword evidence="3" id="KW-0274">FAD</keyword>
<dbReference type="SUPFAM" id="SSF51905">
    <property type="entry name" value="FAD/NAD(P)-binding domain"/>
    <property type="match status" value="1"/>
</dbReference>
<dbReference type="Proteomes" id="UP000003160">
    <property type="component" value="Unassembled WGS sequence"/>
</dbReference>
<dbReference type="InterPro" id="IPR055178">
    <property type="entry name" value="RsdA/BaiN/AoA(So)-like_dom"/>
</dbReference>
<feature type="domain" description="RsdA/BaiN/AoA(So)-like Rossmann fold-like" evidence="5">
    <location>
        <begin position="5"/>
        <end position="404"/>
    </location>
</feature>
<dbReference type="InterPro" id="IPR057661">
    <property type="entry name" value="RsdA/BaiN/AoA(So)_Rossmann"/>
</dbReference>
<organism evidence="7 8">
    <name type="scientific">Hallella bergensis DSM 17361</name>
    <dbReference type="NCBI Taxonomy" id="585502"/>
    <lineage>
        <taxon>Bacteria</taxon>
        <taxon>Pseudomonadati</taxon>
        <taxon>Bacteroidota</taxon>
        <taxon>Bacteroidia</taxon>
        <taxon>Bacteroidales</taxon>
        <taxon>Prevotellaceae</taxon>
        <taxon>Hallella</taxon>
    </lineage>
</organism>
<dbReference type="Pfam" id="PF22780">
    <property type="entry name" value="HI0933_like_1st"/>
    <property type="match status" value="1"/>
</dbReference>
<dbReference type="Gene3D" id="3.50.50.60">
    <property type="entry name" value="FAD/NAD(P)-binding domain"/>
    <property type="match status" value="1"/>
</dbReference>
<dbReference type="Pfam" id="PF03486">
    <property type="entry name" value="HI0933_like"/>
    <property type="match status" value="1"/>
</dbReference>
<evidence type="ECO:0000256" key="1">
    <source>
        <dbReference type="ARBA" id="ARBA00001974"/>
    </source>
</evidence>
<proteinExistence type="predicted"/>
<dbReference type="SUPFAM" id="SSF160996">
    <property type="entry name" value="HI0933 insert domain-like"/>
    <property type="match status" value="1"/>
</dbReference>
<keyword evidence="4" id="KW-0732">Signal</keyword>
<dbReference type="OrthoDB" id="9773233at2"/>
<accession>D1PUL2</accession>
<feature type="chain" id="PRO_5003025896" evidence="4">
    <location>
        <begin position="22"/>
        <end position="409"/>
    </location>
</feature>
<evidence type="ECO:0000259" key="6">
    <source>
        <dbReference type="Pfam" id="PF22780"/>
    </source>
</evidence>
<dbReference type="InterPro" id="IPR023166">
    <property type="entry name" value="BaiN-like_dom_sf"/>
</dbReference>
<gene>
    <name evidence="7" type="ORF">HMPREF0645_0647</name>
</gene>
<dbReference type="InterPro" id="IPR036188">
    <property type="entry name" value="FAD/NAD-bd_sf"/>
</dbReference>
<feature type="signal peptide" evidence="4">
    <location>
        <begin position="1"/>
        <end position="21"/>
    </location>
</feature>
<sequence length="409" mass="45463">MRKMKVAIVGGGAAGFFAAIAAKEQNANAEVTILEKSAKVLGKVAITGGGRCNLTNSFEEIHDLRQAYPRGFRLMKRLFNQFDHRDAFRWFEDHGVKLVTQDDQCVFPQSQDAMSVVRCLVDEAHRQGVRVLTGRKVVGAKVDSRGGWTVLFDDADSEHFDRVAVTTGGMPKTGDFLMLRQLGHDVEQPIASLFTFHINDPELSALMGTVVSPVLASIPGTKMRSEGPLLITHWGMSGPAILKLSSYAARYLQECNYQSAVAVNWLGELHRDTVWQELQQQVNMHPQKQLLSVRPFGLPSRLWQYLLQKTSLSEDRRWAELGTKSMNRLAETLTNDTYRINGKGTFRDEFVTCGGVSLRDVDYNTLESKRCGGLYFAGEVLNIDAITGGFNLQAAWTTGYVMGRHIAGD</sequence>
<keyword evidence="2" id="KW-0285">Flavoprotein</keyword>
<reference evidence="7 8" key="1">
    <citation type="submission" date="2009-10" db="EMBL/GenBank/DDBJ databases">
        <authorList>
            <person name="Qin X."/>
            <person name="Bachman B."/>
            <person name="Battles P."/>
            <person name="Bell A."/>
            <person name="Bess C."/>
            <person name="Bickham C."/>
            <person name="Chaboub L."/>
            <person name="Chen D."/>
            <person name="Coyle M."/>
            <person name="Deiros D.R."/>
            <person name="Dinh H."/>
            <person name="Forbes L."/>
            <person name="Fowler G."/>
            <person name="Francisco L."/>
            <person name="Fu Q."/>
            <person name="Gubbala S."/>
            <person name="Hale W."/>
            <person name="Han Y."/>
            <person name="Hemphill L."/>
            <person name="Highlander S.K."/>
            <person name="Hirani K."/>
            <person name="Hogues M."/>
            <person name="Jackson L."/>
            <person name="Jakkamsetti A."/>
            <person name="Javaid M."/>
            <person name="Jiang H."/>
            <person name="Korchina V."/>
            <person name="Kovar C."/>
            <person name="Lara F."/>
            <person name="Lee S."/>
            <person name="Mata R."/>
            <person name="Mathew T."/>
            <person name="Moen C."/>
            <person name="Morales K."/>
            <person name="Munidasa M."/>
            <person name="Nazareth L."/>
            <person name="Ngo R."/>
            <person name="Nguyen L."/>
            <person name="Okwuonu G."/>
            <person name="Ongeri F."/>
            <person name="Patil S."/>
            <person name="Petrosino J."/>
            <person name="Pham C."/>
            <person name="Pham P."/>
            <person name="Pu L.-L."/>
            <person name="Puazo M."/>
            <person name="Raj R."/>
            <person name="Reid J."/>
            <person name="Rouhana J."/>
            <person name="Saada N."/>
            <person name="Shang Y."/>
            <person name="Simmons D."/>
            <person name="Thornton R."/>
            <person name="Warren J."/>
            <person name="Weissenberger G."/>
            <person name="Zhang J."/>
            <person name="Zhang L."/>
            <person name="Zhou C."/>
            <person name="Zhu D."/>
            <person name="Muzny D."/>
            <person name="Worley K."/>
            <person name="Gibbs R."/>
        </authorList>
    </citation>
    <scope>NUCLEOTIDE SEQUENCE [LARGE SCALE GENOMIC DNA]</scope>
    <source>
        <strain evidence="7 8">DSM 17361</strain>
    </source>
</reference>
<keyword evidence="8" id="KW-1185">Reference proteome</keyword>
<dbReference type="HOGENOM" id="CLU_025174_0_1_10"/>
<dbReference type="EMBL" id="ACKS01000031">
    <property type="protein sequence ID" value="EFA44851.1"/>
    <property type="molecule type" value="Genomic_DNA"/>
</dbReference>
<comment type="caution">
    <text evidence="7">The sequence shown here is derived from an EMBL/GenBank/DDBJ whole genome shotgun (WGS) entry which is preliminary data.</text>
</comment>
<dbReference type="Gene3D" id="1.10.8.260">
    <property type="entry name" value="HI0933 insert domain-like"/>
    <property type="match status" value="1"/>
</dbReference>
<dbReference type="PANTHER" id="PTHR42887:SF2">
    <property type="entry name" value="OS12G0638800 PROTEIN"/>
    <property type="match status" value="1"/>
</dbReference>